<accession>A0A6C0H824</accession>
<dbReference type="InterPro" id="IPR004859">
    <property type="entry name" value="Xrn1_N"/>
</dbReference>
<protein>
    <recommendedName>
        <fullName evidence="7">Xrn1 N-terminal domain-containing protein</fullName>
    </recommendedName>
</protein>
<evidence type="ECO:0000256" key="2">
    <source>
        <dbReference type="ARBA" id="ARBA00022801"/>
    </source>
</evidence>
<keyword evidence="2" id="KW-0378">Hydrolase</keyword>
<evidence type="ECO:0000256" key="3">
    <source>
        <dbReference type="ARBA" id="ARBA00022839"/>
    </source>
</evidence>
<reference evidence="6" key="1">
    <citation type="journal article" date="2020" name="Nature">
        <title>Giant virus diversity and host interactions through global metagenomics.</title>
        <authorList>
            <person name="Schulz F."/>
            <person name="Roux S."/>
            <person name="Paez-Espino D."/>
            <person name="Jungbluth S."/>
            <person name="Walsh D.A."/>
            <person name="Denef V.J."/>
            <person name="McMahon K.D."/>
            <person name="Konstantinidis K.T."/>
            <person name="Eloe-Fadrosh E.A."/>
            <person name="Kyrpides N.C."/>
            <person name="Woyke T."/>
        </authorList>
    </citation>
    <scope>NUCLEOTIDE SEQUENCE</scope>
    <source>
        <strain evidence="6">GVMAG-M-3300023179-82</strain>
    </source>
</reference>
<dbReference type="PANTHER" id="PTHR12341:SF70">
    <property type="entry name" value="XRN1 N-TERMINAL DOMAIN-CONTAINING PROTEIN"/>
    <property type="match status" value="1"/>
</dbReference>
<keyword evidence="1" id="KW-0540">Nuclease</keyword>
<dbReference type="GO" id="GO:0003723">
    <property type="term" value="F:RNA binding"/>
    <property type="evidence" value="ECO:0007669"/>
    <property type="project" value="TreeGrafter"/>
</dbReference>
<dbReference type="GO" id="GO:0000956">
    <property type="term" value="P:nuclear-transcribed mRNA catabolic process"/>
    <property type="evidence" value="ECO:0007669"/>
    <property type="project" value="TreeGrafter"/>
</dbReference>
<feature type="domain" description="Xrn1 helical" evidence="5">
    <location>
        <begin position="249"/>
        <end position="331"/>
    </location>
</feature>
<dbReference type="InterPro" id="IPR041412">
    <property type="entry name" value="Xrn1_helical"/>
</dbReference>
<dbReference type="Gene3D" id="3.40.50.12390">
    <property type="match status" value="1"/>
</dbReference>
<dbReference type="PANTHER" id="PTHR12341">
    <property type="entry name" value="5'-&gt;3' EXORIBONUCLEASE"/>
    <property type="match status" value="1"/>
</dbReference>
<dbReference type="GO" id="GO:0005634">
    <property type="term" value="C:nucleus"/>
    <property type="evidence" value="ECO:0007669"/>
    <property type="project" value="TreeGrafter"/>
</dbReference>
<feature type="domain" description="Xrn1 N-terminal" evidence="4">
    <location>
        <begin position="1"/>
        <end position="218"/>
    </location>
</feature>
<sequence>MGIESFFSSFTRNFNIINQFYDTNYDIILDAEYIFLDFNSIIYTIIAKLTNELIDKNTLSFDDINKLIFKNINEYLINLFKRFNLSKLKTIYICLDGTPSFSKMLEQKKRGYISDFIDNILNKYNVENNSNILNWNKSNIKPGTIFMNQLNKFLLDFKYENIKIIVSTSDKSGEAEMKIVDYINTFKELKNKIYFFSPDSDVILLSLISSNSDYINVIKHDKNIISIIDTKLLKSTIYNYCKIRIDIDLDLQKLINDIVFIFTIFGNDFLPKCESINVRYDILLLIDIYLINLNKLGYILNETNIINECLYNFFELLSKHERRLIFRNVFNNLYNNFNKINQLNFLADLNKFKHLSLKKNTNYLSGNIFGKPFYNFYNNILLFIDPLKLNIKYLDFYIIHKNQLFTILHEALQTEYPINQLIIIDLKKINIEDIEYQTINRVKYISQLPRHQTVLVNLNNRDKEEYLINNKLDKYTQIFNPINNFYLKTIKMKDIDKDYFYYYYFHNNKEKIIIEEYLKGLKWVYQYYYLRKDIDEFWYYPYNKVPLFETIITFYSPQCITTNFISNKLNINPIEQLLYVTPINYNNLNNLTNLIDDKHLDKIILFIQNNKDLYYDLNTIYNNNQYNNLFDCSHAMFISKCDYKLLDNIIDINLFIEKCRIYF</sequence>
<evidence type="ECO:0000259" key="5">
    <source>
        <dbReference type="Pfam" id="PF17846"/>
    </source>
</evidence>
<name>A0A6C0H824_9ZZZZ</name>
<dbReference type="GO" id="GO:0016075">
    <property type="term" value="P:rRNA catabolic process"/>
    <property type="evidence" value="ECO:0007669"/>
    <property type="project" value="TreeGrafter"/>
</dbReference>
<feature type="domain" description="Xrn1 helical" evidence="5">
    <location>
        <begin position="508"/>
        <end position="584"/>
    </location>
</feature>
<dbReference type="AlphaFoldDB" id="A0A6C0H824"/>
<dbReference type="GO" id="GO:0004534">
    <property type="term" value="F:5'-3' RNA exonuclease activity"/>
    <property type="evidence" value="ECO:0007669"/>
    <property type="project" value="TreeGrafter"/>
</dbReference>
<dbReference type="Pfam" id="PF03159">
    <property type="entry name" value="XRN_N"/>
    <property type="match status" value="1"/>
</dbReference>
<dbReference type="InterPro" id="IPR027073">
    <property type="entry name" value="5_3_exoribonuclease"/>
</dbReference>
<evidence type="ECO:0008006" key="7">
    <source>
        <dbReference type="Google" id="ProtNLM"/>
    </source>
</evidence>
<organism evidence="6">
    <name type="scientific">viral metagenome</name>
    <dbReference type="NCBI Taxonomy" id="1070528"/>
    <lineage>
        <taxon>unclassified sequences</taxon>
        <taxon>metagenomes</taxon>
        <taxon>organismal metagenomes</taxon>
    </lineage>
</organism>
<dbReference type="EMBL" id="MN739899">
    <property type="protein sequence ID" value="QHT76654.1"/>
    <property type="molecule type" value="Genomic_DNA"/>
</dbReference>
<evidence type="ECO:0000313" key="6">
    <source>
        <dbReference type="EMBL" id="QHT76654.1"/>
    </source>
</evidence>
<proteinExistence type="predicted"/>
<dbReference type="Pfam" id="PF17846">
    <property type="entry name" value="XRN_M"/>
    <property type="match status" value="2"/>
</dbReference>
<evidence type="ECO:0000259" key="4">
    <source>
        <dbReference type="Pfam" id="PF03159"/>
    </source>
</evidence>
<evidence type="ECO:0000256" key="1">
    <source>
        <dbReference type="ARBA" id="ARBA00022722"/>
    </source>
</evidence>
<keyword evidence="3" id="KW-0269">Exonuclease</keyword>